<feature type="region of interest" description="Disordered" evidence="9">
    <location>
        <begin position="411"/>
        <end position="452"/>
    </location>
</feature>
<evidence type="ECO:0000256" key="8">
    <source>
        <dbReference type="SAM" id="Coils"/>
    </source>
</evidence>
<keyword evidence="8" id="KW-0175">Coiled coil</keyword>
<evidence type="ECO:0000256" key="4">
    <source>
        <dbReference type="ARBA" id="ARBA00023163"/>
    </source>
</evidence>
<evidence type="ECO:0000256" key="9">
    <source>
        <dbReference type="SAM" id="MobiDB-lite"/>
    </source>
</evidence>
<dbReference type="STRING" id="2025994.A0A2T3AL77"/>
<feature type="compositionally biased region" description="Acidic residues" evidence="9">
    <location>
        <begin position="420"/>
        <end position="433"/>
    </location>
</feature>
<feature type="compositionally biased region" description="Low complexity" evidence="9">
    <location>
        <begin position="387"/>
        <end position="398"/>
    </location>
</feature>
<accession>A0A2T3AL77</accession>
<dbReference type="OrthoDB" id="435275at2759"/>
<evidence type="ECO:0000256" key="5">
    <source>
        <dbReference type="ARBA" id="ARBA00023242"/>
    </source>
</evidence>
<keyword evidence="3 7" id="KW-0805">Transcription regulation</keyword>
<proteinExistence type="inferred from homology"/>
<evidence type="ECO:0000256" key="7">
    <source>
        <dbReference type="RuleBase" id="RU361124"/>
    </source>
</evidence>
<keyword evidence="12" id="KW-1185">Reference proteome</keyword>
<feature type="domain" description="Enhancer of polycomb-like N-terminal" evidence="10">
    <location>
        <begin position="7"/>
        <end position="146"/>
    </location>
</feature>
<dbReference type="GO" id="GO:0006357">
    <property type="term" value="P:regulation of transcription by RNA polymerase II"/>
    <property type="evidence" value="ECO:0007669"/>
    <property type="project" value="InterPro"/>
</dbReference>
<evidence type="ECO:0000256" key="6">
    <source>
        <dbReference type="ARBA" id="ARBA00025513"/>
    </source>
</evidence>
<dbReference type="GO" id="GO:0005634">
    <property type="term" value="C:nucleus"/>
    <property type="evidence" value="ECO:0007669"/>
    <property type="project" value="UniProtKB-SubCell"/>
</dbReference>
<feature type="region of interest" description="Disordered" evidence="9">
    <location>
        <begin position="300"/>
        <end position="349"/>
    </location>
</feature>
<feature type="coiled-coil region" evidence="8">
    <location>
        <begin position="543"/>
        <end position="581"/>
    </location>
</feature>
<protein>
    <recommendedName>
        <fullName evidence="7">Enhancer of polycomb-like protein</fullName>
    </recommendedName>
</protein>
<reference evidence="11 12" key="1">
    <citation type="journal article" date="2018" name="Mycol. Prog.">
        <title>Coniella lustricola, a new species from submerged detritus.</title>
        <authorList>
            <person name="Raudabaugh D.B."/>
            <person name="Iturriaga T."/>
            <person name="Carver A."/>
            <person name="Mondo S."/>
            <person name="Pangilinan J."/>
            <person name="Lipzen A."/>
            <person name="He G."/>
            <person name="Amirebrahimi M."/>
            <person name="Grigoriev I.V."/>
            <person name="Miller A.N."/>
        </authorList>
    </citation>
    <scope>NUCLEOTIDE SEQUENCE [LARGE SCALE GENOMIC DNA]</scope>
    <source>
        <strain evidence="11 12">B22-T-1</strain>
    </source>
</reference>
<comment type="function">
    <text evidence="6">Component of the NuA4 histone acetyltransferase complex which is involved in transcriptional activation of selected genes principally by acetylation of nucleosomal histone H4 and H2A. The NuA4 complex is also involved in DNA repair. Involved in gene silencing by neighboring heterochromatin, blockage of the silencing spreading along the chromosome, and required for cell cycle progression through G2/M.</text>
</comment>
<keyword evidence="5 7" id="KW-0539">Nucleus</keyword>
<feature type="region of interest" description="Disordered" evidence="9">
    <location>
        <begin position="473"/>
        <end position="501"/>
    </location>
</feature>
<keyword evidence="4 7" id="KW-0804">Transcription</keyword>
<organism evidence="11 12">
    <name type="scientific">Coniella lustricola</name>
    <dbReference type="NCBI Taxonomy" id="2025994"/>
    <lineage>
        <taxon>Eukaryota</taxon>
        <taxon>Fungi</taxon>
        <taxon>Dikarya</taxon>
        <taxon>Ascomycota</taxon>
        <taxon>Pezizomycotina</taxon>
        <taxon>Sordariomycetes</taxon>
        <taxon>Sordariomycetidae</taxon>
        <taxon>Diaporthales</taxon>
        <taxon>Schizoparmaceae</taxon>
        <taxon>Coniella</taxon>
    </lineage>
</organism>
<sequence>MATRKVRVKKLNPKQPLDILTEDEIDATEYHSLVQELSIATGVEQGEENEFHLQQLLRTTGSKADNEIPVPPPQESATSYDQLYSRSYKDPVTYIRSSQTVEECIGCSYDMTEEDDEFLQGYNARRPASQQLSEDDFEAVMEVFEETASFSTPFAAVDKSVAPYNEMLPGLNNLDAAPRLMVHAKDMYEYWKQRRQARGNGPLNPTLKFETHPDSDDMDPYVCFRRREVRQTRKTRARDVQSADKLKRLRRELEDGRQLILMSYDRELNKRDLLQMDKSVYETRESLKQLKVRLGIKTNDQDLWPPKEHHVSKRKAPEASSSQRTAAASGAVRLGQPRAMSQAVETDLPSLAAEKAQREEELRRDIVLKIQNHQNWNKNHVDLTKGPLSPLRSPSSKPPFRIAQAQYLLTPPASSASQDSLEEPEPMDLDEPEPPATFEFKGAPVDESDTPKIAFRRRYGRLNRLWIDRRSTMKKPINDDDPSSFDQSSDQWKYDHDDSEDEQPEYLIDQYATRCLRFRATIPLTFGDMRRSAAPRPPQALIQAQLEAQAQQAAALAAAANSNAQLLLQNAARQAASAQNRDS</sequence>
<feature type="region of interest" description="Disordered" evidence="9">
    <location>
        <begin position="378"/>
        <end position="398"/>
    </location>
</feature>
<gene>
    <name evidence="11" type="ORF">BD289DRAFT_359579</name>
</gene>
<dbReference type="Proteomes" id="UP000241462">
    <property type="component" value="Unassembled WGS sequence"/>
</dbReference>
<comment type="subcellular location">
    <subcellularLocation>
        <location evidence="1 7">Nucleus</location>
    </subcellularLocation>
</comment>
<dbReference type="InterPro" id="IPR019542">
    <property type="entry name" value="Enhancer_polycomb-like_N"/>
</dbReference>
<evidence type="ECO:0000313" key="12">
    <source>
        <dbReference type="Proteomes" id="UP000241462"/>
    </source>
</evidence>
<dbReference type="Pfam" id="PF10513">
    <property type="entry name" value="EPL1"/>
    <property type="match status" value="1"/>
</dbReference>
<name>A0A2T3AL77_9PEZI</name>
<evidence type="ECO:0000256" key="2">
    <source>
        <dbReference type="ARBA" id="ARBA00008035"/>
    </source>
</evidence>
<dbReference type="GO" id="GO:0035267">
    <property type="term" value="C:NuA4 histone acetyltransferase complex"/>
    <property type="evidence" value="ECO:0007669"/>
    <property type="project" value="InterPro"/>
</dbReference>
<dbReference type="EMBL" id="KZ678377">
    <property type="protein sequence ID" value="PSS02448.1"/>
    <property type="molecule type" value="Genomic_DNA"/>
</dbReference>
<dbReference type="PANTHER" id="PTHR14898">
    <property type="entry name" value="ENHANCER OF POLYCOMB"/>
    <property type="match status" value="1"/>
</dbReference>
<dbReference type="InParanoid" id="A0A2T3AL77"/>
<dbReference type="InterPro" id="IPR024943">
    <property type="entry name" value="Enhancer_polycomb"/>
</dbReference>
<evidence type="ECO:0000256" key="1">
    <source>
        <dbReference type="ARBA" id="ARBA00004123"/>
    </source>
</evidence>
<evidence type="ECO:0000313" key="11">
    <source>
        <dbReference type="EMBL" id="PSS02448.1"/>
    </source>
</evidence>
<dbReference type="AlphaFoldDB" id="A0A2T3AL77"/>
<evidence type="ECO:0000259" key="10">
    <source>
        <dbReference type="Pfam" id="PF10513"/>
    </source>
</evidence>
<evidence type="ECO:0000256" key="3">
    <source>
        <dbReference type="ARBA" id="ARBA00023015"/>
    </source>
</evidence>
<comment type="similarity">
    <text evidence="2 7">Belongs to the enhancer of polycomb family.</text>
</comment>